<dbReference type="Pfam" id="PF00440">
    <property type="entry name" value="TetR_N"/>
    <property type="match status" value="1"/>
</dbReference>
<evidence type="ECO:0000313" key="5">
    <source>
        <dbReference type="Proteomes" id="UP000798951"/>
    </source>
</evidence>
<dbReference type="PANTHER" id="PTHR30055:SF226">
    <property type="entry name" value="HTH-TYPE TRANSCRIPTIONAL REGULATOR PKSA"/>
    <property type="match status" value="1"/>
</dbReference>
<dbReference type="InterPro" id="IPR001647">
    <property type="entry name" value="HTH_TetR"/>
</dbReference>
<evidence type="ECO:0000256" key="2">
    <source>
        <dbReference type="PROSITE-ProRule" id="PRU00335"/>
    </source>
</evidence>
<dbReference type="PROSITE" id="PS50977">
    <property type="entry name" value="HTH_TETR_2"/>
    <property type="match status" value="1"/>
</dbReference>
<evidence type="ECO:0000256" key="1">
    <source>
        <dbReference type="ARBA" id="ARBA00023125"/>
    </source>
</evidence>
<dbReference type="SUPFAM" id="SSF46689">
    <property type="entry name" value="Homeodomain-like"/>
    <property type="match status" value="1"/>
</dbReference>
<evidence type="ECO:0000259" key="3">
    <source>
        <dbReference type="PROSITE" id="PS50977"/>
    </source>
</evidence>
<accession>A0ABQ6YM76</accession>
<dbReference type="PRINTS" id="PR00455">
    <property type="entry name" value="HTHTETR"/>
</dbReference>
<keyword evidence="5" id="KW-1185">Reference proteome</keyword>
<dbReference type="Gene3D" id="1.10.357.10">
    <property type="entry name" value="Tetracycline Repressor, domain 2"/>
    <property type="match status" value="1"/>
</dbReference>
<gene>
    <name evidence="4" type="ORF">FNL39_104306</name>
</gene>
<dbReference type="PANTHER" id="PTHR30055">
    <property type="entry name" value="HTH-TYPE TRANSCRIPTIONAL REGULATOR RUTR"/>
    <property type="match status" value="1"/>
</dbReference>
<dbReference type="InterPro" id="IPR009057">
    <property type="entry name" value="Homeodomain-like_sf"/>
</dbReference>
<keyword evidence="1 2" id="KW-0238">DNA-binding</keyword>
<evidence type="ECO:0000313" key="4">
    <source>
        <dbReference type="EMBL" id="KAF0846884.1"/>
    </source>
</evidence>
<reference evidence="4 5" key="1">
    <citation type="submission" date="2019-07" db="EMBL/GenBank/DDBJ databases">
        <title>Genomic Encyclopedia of Type Strains, Phase IV (KMG-IV): sequencing the most valuable type-strain genomes for metagenomic binning, comparative biology and taxonomic classification.</title>
        <authorList>
            <person name="Goeker M."/>
        </authorList>
    </citation>
    <scope>NUCLEOTIDE SEQUENCE [LARGE SCALE GENOMIC DNA]</scope>
    <source>
        <strain evidence="4 5">DSM 44831</strain>
    </source>
</reference>
<dbReference type="InterPro" id="IPR050109">
    <property type="entry name" value="HTH-type_TetR-like_transc_reg"/>
</dbReference>
<proteinExistence type="predicted"/>
<protein>
    <submittedName>
        <fullName evidence="4">TetR family transcriptional regulator</fullName>
    </submittedName>
</protein>
<dbReference type="EMBL" id="VMSD01000004">
    <property type="protein sequence ID" value="KAF0846884.1"/>
    <property type="molecule type" value="Genomic_DNA"/>
</dbReference>
<sequence length="268" mass="29762">MQETVTPYGFLISPVPHFHVNSQLPPGVSETGLTESRNYSAGRTISFVTEQRPRRTQAQRRAATRARILACTAECLLESGYAATTVSAVQERAGLARGTVQHHFPTRAELLVAATTQVVDQRLEKFRREAEMLPPGRDRLQSVVDLAWRDLNSPAFFTALDLWVAARTDAELRDRLVHEEQRVFTEMRRLYLQVLGEPYAADPRAELLVEFTIDLLTGLSMTAMLTGTLGEREAVVRRWKRALAVLVGQLPGDELLDGSPLPLTASAG</sequence>
<feature type="DNA-binding region" description="H-T-H motif" evidence="2">
    <location>
        <begin position="85"/>
        <end position="104"/>
    </location>
</feature>
<dbReference type="Proteomes" id="UP000798951">
    <property type="component" value="Unassembled WGS sequence"/>
</dbReference>
<feature type="domain" description="HTH tetR-type" evidence="3">
    <location>
        <begin position="62"/>
        <end position="122"/>
    </location>
</feature>
<organism evidence="4 5">
    <name type="scientific">Nocardia caishijiensis</name>
    <dbReference type="NCBI Taxonomy" id="184756"/>
    <lineage>
        <taxon>Bacteria</taxon>
        <taxon>Bacillati</taxon>
        <taxon>Actinomycetota</taxon>
        <taxon>Actinomycetes</taxon>
        <taxon>Mycobacteriales</taxon>
        <taxon>Nocardiaceae</taxon>
        <taxon>Nocardia</taxon>
    </lineage>
</organism>
<name>A0ABQ6YM76_9NOCA</name>
<comment type="caution">
    <text evidence="4">The sequence shown here is derived from an EMBL/GenBank/DDBJ whole genome shotgun (WGS) entry which is preliminary data.</text>
</comment>